<dbReference type="EMBL" id="GBRH01180830">
    <property type="protein sequence ID" value="JAE17066.1"/>
    <property type="molecule type" value="Transcribed_RNA"/>
</dbReference>
<sequence length="30" mass="3324">MLDTHLASTKPFQNLTKVMRISGTSSNNKC</sequence>
<name>A0A0A9G3E3_ARUDO</name>
<evidence type="ECO:0000313" key="1">
    <source>
        <dbReference type="EMBL" id="JAE17066.1"/>
    </source>
</evidence>
<reference evidence="1" key="2">
    <citation type="journal article" date="2015" name="Data Brief">
        <title>Shoot transcriptome of the giant reed, Arundo donax.</title>
        <authorList>
            <person name="Barrero R.A."/>
            <person name="Guerrero F.D."/>
            <person name="Moolhuijzen P."/>
            <person name="Goolsby J.A."/>
            <person name="Tidwell J."/>
            <person name="Bellgard S.E."/>
            <person name="Bellgard M.I."/>
        </authorList>
    </citation>
    <scope>NUCLEOTIDE SEQUENCE</scope>
    <source>
        <tissue evidence="1">Shoot tissue taken approximately 20 cm above the soil surface</tissue>
    </source>
</reference>
<proteinExistence type="predicted"/>
<organism evidence="1">
    <name type="scientific">Arundo donax</name>
    <name type="common">Giant reed</name>
    <name type="synonym">Donax arundinaceus</name>
    <dbReference type="NCBI Taxonomy" id="35708"/>
    <lineage>
        <taxon>Eukaryota</taxon>
        <taxon>Viridiplantae</taxon>
        <taxon>Streptophyta</taxon>
        <taxon>Embryophyta</taxon>
        <taxon>Tracheophyta</taxon>
        <taxon>Spermatophyta</taxon>
        <taxon>Magnoliopsida</taxon>
        <taxon>Liliopsida</taxon>
        <taxon>Poales</taxon>
        <taxon>Poaceae</taxon>
        <taxon>PACMAD clade</taxon>
        <taxon>Arundinoideae</taxon>
        <taxon>Arundineae</taxon>
        <taxon>Arundo</taxon>
    </lineage>
</organism>
<dbReference type="AlphaFoldDB" id="A0A0A9G3E3"/>
<reference evidence="1" key="1">
    <citation type="submission" date="2014-09" db="EMBL/GenBank/DDBJ databases">
        <authorList>
            <person name="Magalhaes I.L.F."/>
            <person name="Oliveira U."/>
            <person name="Santos F.R."/>
            <person name="Vidigal T.H.D.A."/>
            <person name="Brescovit A.D."/>
            <person name="Santos A.J."/>
        </authorList>
    </citation>
    <scope>NUCLEOTIDE SEQUENCE</scope>
    <source>
        <tissue evidence="1">Shoot tissue taken approximately 20 cm above the soil surface</tissue>
    </source>
</reference>
<accession>A0A0A9G3E3</accession>
<protein>
    <submittedName>
        <fullName evidence="1">Uncharacterized protein</fullName>
    </submittedName>
</protein>